<dbReference type="Pfam" id="PF07702">
    <property type="entry name" value="UTRA"/>
    <property type="match status" value="1"/>
</dbReference>
<reference evidence="6 8" key="2">
    <citation type="submission" date="2016-10" db="EMBL/GenBank/DDBJ databases">
        <authorList>
            <person name="Varghese N."/>
            <person name="Submissions S."/>
        </authorList>
    </citation>
    <scope>NUCLEOTIDE SEQUENCE [LARGE SCALE GENOMIC DNA]</scope>
    <source>
        <strain evidence="6 8">DSM 22150</strain>
    </source>
</reference>
<gene>
    <name evidence="6" type="ORF">SAMN05216375_14414</name>
    <name evidence="5" type="ORF">TR210_2696</name>
</gene>
<proteinExistence type="predicted"/>
<dbReference type="InterPro" id="IPR036388">
    <property type="entry name" value="WH-like_DNA-bd_sf"/>
</dbReference>
<dbReference type="Proteomes" id="UP000199280">
    <property type="component" value="Unassembled WGS sequence"/>
</dbReference>
<keyword evidence="8" id="KW-1185">Reference proteome</keyword>
<dbReference type="CDD" id="cd07377">
    <property type="entry name" value="WHTH_GntR"/>
    <property type="match status" value="1"/>
</dbReference>
<evidence type="ECO:0000256" key="1">
    <source>
        <dbReference type="ARBA" id="ARBA00023015"/>
    </source>
</evidence>
<dbReference type="PRINTS" id="PR00035">
    <property type="entry name" value="HTHGNTR"/>
</dbReference>
<evidence type="ECO:0000313" key="5">
    <source>
        <dbReference type="EMBL" id="CZR09279.1"/>
    </source>
</evidence>
<feature type="domain" description="HTH gntR-type" evidence="4">
    <location>
        <begin position="4"/>
        <end position="72"/>
    </location>
</feature>
<dbReference type="InterPro" id="IPR028978">
    <property type="entry name" value="Chorismate_lyase_/UTRA_dom_sf"/>
</dbReference>
<evidence type="ECO:0000313" key="6">
    <source>
        <dbReference type="EMBL" id="SEJ94844.1"/>
    </source>
</evidence>
<name>A0A143Z7L1_9LACT</name>
<dbReference type="PROSITE" id="PS50949">
    <property type="entry name" value="HTH_GNTR"/>
    <property type="match status" value="1"/>
</dbReference>
<evidence type="ECO:0000259" key="4">
    <source>
        <dbReference type="PROSITE" id="PS50949"/>
    </source>
</evidence>
<sequence>MDNKKLHEGIREDLLEKILNNTYKLHEKIPKELDLAEQYGVSRPTVRQAIQSLVNEGYLERIKRSGTFVRQKKINQEFTHMIRSYEDEIQQKGLHPVTKIISFTKENASQDVAHNLNINENDKVFKLTRLRYAGNEPVVLVTTYFPYKGFEKLENVDFVHRSLYKELESLGYPVVSIQRKLEVIKADELSGVMLNIPINDPVFYFHSVGSTVDATPVEYSVSWYRGDVNSFVFNINIT</sequence>
<organism evidence="5 7">
    <name type="scientific">Trichococcus ilyis</name>
    <dbReference type="NCBI Taxonomy" id="640938"/>
    <lineage>
        <taxon>Bacteria</taxon>
        <taxon>Bacillati</taxon>
        <taxon>Bacillota</taxon>
        <taxon>Bacilli</taxon>
        <taxon>Lactobacillales</taxon>
        <taxon>Carnobacteriaceae</taxon>
        <taxon>Trichococcus</taxon>
    </lineage>
</organism>
<dbReference type="PANTHER" id="PTHR44846">
    <property type="entry name" value="MANNOSYL-D-GLYCERATE TRANSPORT/METABOLISM SYSTEM REPRESSOR MNGR-RELATED"/>
    <property type="match status" value="1"/>
</dbReference>
<dbReference type="InterPro" id="IPR011663">
    <property type="entry name" value="UTRA"/>
</dbReference>
<dbReference type="OrthoDB" id="9813468at2"/>
<dbReference type="Gene3D" id="1.10.10.10">
    <property type="entry name" value="Winged helix-like DNA-binding domain superfamily/Winged helix DNA-binding domain"/>
    <property type="match status" value="1"/>
</dbReference>
<dbReference type="Pfam" id="PF00392">
    <property type="entry name" value="GntR"/>
    <property type="match status" value="1"/>
</dbReference>
<dbReference type="GO" id="GO:0003700">
    <property type="term" value="F:DNA-binding transcription factor activity"/>
    <property type="evidence" value="ECO:0007669"/>
    <property type="project" value="InterPro"/>
</dbReference>
<dbReference type="InterPro" id="IPR000524">
    <property type="entry name" value="Tscrpt_reg_HTH_GntR"/>
</dbReference>
<dbReference type="RefSeq" id="WP_068624634.1">
    <property type="nucleotide sequence ID" value="NZ_FJNB01000028.1"/>
</dbReference>
<dbReference type="InterPro" id="IPR050679">
    <property type="entry name" value="Bact_HTH_transcr_reg"/>
</dbReference>
<protein>
    <submittedName>
        <fullName evidence="6">GntR family transcriptional regulator</fullName>
    </submittedName>
    <submittedName>
        <fullName evidence="5">Transcription regulator hth gntr</fullName>
    </submittedName>
</protein>
<dbReference type="FunFam" id="1.10.10.10:FF:000079">
    <property type="entry name" value="GntR family transcriptional regulator"/>
    <property type="match status" value="1"/>
</dbReference>
<evidence type="ECO:0000256" key="2">
    <source>
        <dbReference type="ARBA" id="ARBA00023125"/>
    </source>
</evidence>
<keyword evidence="1" id="KW-0805">Transcription regulation</keyword>
<dbReference type="SMART" id="SM00866">
    <property type="entry name" value="UTRA"/>
    <property type="match status" value="1"/>
</dbReference>
<reference evidence="5 7" key="1">
    <citation type="submission" date="2016-02" db="EMBL/GenBank/DDBJ databases">
        <authorList>
            <person name="Wen L."/>
            <person name="He K."/>
            <person name="Yang H."/>
        </authorList>
    </citation>
    <scope>NUCLEOTIDE SEQUENCE [LARGE SCALE GENOMIC DNA]</scope>
    <source>
        <strain evidence="5">Trichococcus_R210</strain>
    </source>
</reference>
<evidence type="ECO:0000313" key="8">
    <source>
        <dbReference type="Proteomes" id="UP000199280"/>
    </source>
</evidence>
<dbReference type="GO" id="GO:0003677">
    <property type="term" value="F:DNA binding"/>
    <property type="evidence" value="ECO:0007669"/>
    <property type="project" value="UniProtKB-KW"/>
</dbReference>
<dbReference type="Proteomes" id="UP000076878">
    <property type="component" value="Unassembled WGS sequence"/>
</dbReference>
<dbReference type="SUPFAM" id="SSF64288">
    <property type="entry name" value="Chorismate lyase-like"/>
    <property type="match status" value="1"/>
</dbReference>
<keyword evidence="3" id="KW-0804">Transcription</keyword>
<dbReference type="GO" id="GO:0045892">
    <property type="term" value="P:negative regulation of DNA-templated transcription"/>
    <property type="evidence" value="ECO:0007669"/>
    <property type="project" value="TreeGrafter"/>
</dbReference>
<dbReference type="PANTHER" id="PTHR44846:SF1">
    <property type="entry name" value="MANNOSYL-D-GLYCERATE TRANSPORT_METABOLISM SYSTEM REPRESSOR MNGR-RELATED"/>
    <property type="match status" value="1"/>
</dbReference>
<accession>A0A143Z7L1</accession>
<evidence type="ECO:0000256" key="3">
    <source>
        <dbReference type="ARBA" id="ARBA00023163"/>
    </source>
</evidence>
<dbReference type="Gene3D" id="3.40.1410.10">
    <property type="entry name" value="Chorismate lyase-like"/>
    <property type="match status" value="1"/>
</dbReference>
<dbReference type="AlphaFoldDB" id="A0A143Z7L1"/>
<dbReference type="InterPro" id="IPR036390">
    <property type="entry name" value="WH_DNA-bd_sf"/>
</dbReference>
<dbReference type="SMART" id="SM00345">
    <property type="entry name" value="HTH_GNTR"/>
    <property type="match status" value="1"/>
</dbReference>
<dbReference type="STRING" id="640938.TR210_2696"/>
<dbReference type="EMBL" id="FNYT01000044">
    <property type="protein sequence ID" value="SEJ94844.1"/>
    <property type="molecule type" value="Genomic_DNA"/>
</dbReference>
<dbReference type="EMBL" id="FJNB01000028">
    <property type="protein sequence ID" value="CZR09279.1"/>
    <property type="molecule type" value="Genomic_DNA"/>
</dbReference>
<dbReference type="SUPFAM" id="SSF46785">
    <property type="entry name" value="Winged helix' DNA-binding domain"/>
    <property type="match status" value="1"/>
</dbReference>
<evidence type="ECO:0000313" key="7">
    <source>
        <dbReference type="Proteomes" id="UP000076878"/>
    </source>
</evidence>
<keyword evidence="2" id="KW-0238">DNA-binding</keyword>